<evidence type="ECO:0000259" key="9">
    <source>
        <dbReference type="Pfam" id="PF13844"/>
    </source>
</evidence>
<dbReference type="EMBL" id="SRSD01000011">
    <property type="protein sequence ID" value="KAA0888384.1"/>
    <property type="molecule type" value="Genomic_DNA"/>
</dbReference>
<protein>
    <recommendedName>
        <fullName evidence="3">protein O-GlcNAc transferase</fullName>
        <ecNumber evidence="3">2.4.1.255</ecNumber>
    </recommendedName>
</protein>
<feature type="repeat" description="TPR" evidence="8">
    <location>
        <begin position="76"/>
        <end position="109"/>
    </location>
</feature>
<feature type="repeat" description="TPR" evidence="8">
    <location>
        <begin position="144"/>
        <end position="177"/>
    </location>
</feature>
<feature type="repeat" description="TPR" evidence="8">
    <location>
        <begin position="42"/>
        <end position="75"/>
    </location>
</feature>
<evidence type="ECO:0000313" key="11">
    <source>
        <dbReference type="Proteomes" id="UP000324298"/>
    </source>
</evidence>
<dbReference type="Pfam" id="PF13424">
    <property type="entry name" value="TPR_12"/>
    <property type="match status" value="3"/>
</dbReference>
<evidence type="ECO:0000256" key="5">
    <source>
        <dbReference type="ARBA" id="ARBA00022679"/>
    </source>
</evidence>
<dbReference type="PROSITE" id="PS50293">
    <property type="entry name" value="TPR_REGION"/>
    <property type="match status" value="5"/>
</dbReference>
<evidence type="ECO:0000256" key="1">
    <source>
        <dbReference type="ARBA" id="ARBA00004922"/>
    </source>
</evidence>
<dbReference type="PANTHER" id="PTHR44835:SF1">
    <property type="entry name" value="PROTEIN O-GLCNAC TRANSFERASE"/>
    <property type="match status" value="1"/>
</dbReference>
<dbReference type="Pfam" id="PF14559">
    <property type="entry name" value="TPR_19"/>
    <property type="match status" value="1"/>
</dbReference>
<evidence type="ECO:0000256" key="2">
    <source>
        <dbReference type="ARBA" id="ARBA00005386"/>
    </source>
</evidence>
<dbReference type="Gene3D" id="1.25.40.10">
    <property type="entry name" value="Tetratricopeptide repeat domain"/>
    <property type="match status" value="7"/>
</dbReference>
<sequence length="764" mass="86365">MPKNNNVTNESPEIALQFHRAGRFIEAEALYQKILTRYPDSAELHKNHGNTLLSLGRFDEAEQAYRQALTLKTDYGVAYNNLGNVLRLTKRLKEAEQAFHQALMLMPGNAEVHNNYGNVLMDFEHFEAAEQVYLKAILLDSNFAMAYCNHGNVLMALGRWQDAEKDYQKSVSLNPNYYEAYSNLGIALRINGHLVEAEQACRQSLVLKPDYCEAYNNLGNVLRDLGRLDEAEAVLRRALEIKPDSAEAHNNLGGTLRNLGRLDEAEAVLRRALEIKPDLAEAHNNLGSTLQDVGRLDEAEAIFRRALEIKPDLVEAHNNLGNIFKDLGRLDEAEVSYRMALNVKPDYFYAYSNLLFNLNYADSYRHSVCLEEALRYGLMVAKKACQRFSSWQCLPKPERLRVGLVSGDLRNHPVGYFLERVLAQIDLSRIELIAYSTCPKVDELTTRIKPLFSIWEPLFGLNDKAAASLIHSDGVHVLLDLSGHTAYNRLPVFAWKPAPVQATWLGYSNTTGVQEIDYILGDPYVTPEEDKVYFSEKLWQLPESYLCLTPPNYKLEVGVLPALSSGFITFGSFNNLSKINDNVVALWARVLHAVPNSHLFLKTKQLNEPAVCKKIKQHFAAQGIGSERLILRGTTVTRAESLAMYQSVDIALDPFPYNGTTTTVEGLWMGVPIITLRGNRYISHVGESITHNAGLTDWIANNVDDYVAKAVEHTRDLNRLATLRNKLRQQVLASPLFDAPRFAKHFEDALYGMWRTYENRAWML</sequence>
<accession>A0A5A9X6I1</accession>
<dbReference type="Pfam" id="PF13432">
    <property type="entry name" value="TPR_16"/>
    <property type="match status" value="1"/>
</dbReference>
<keyword evidence="4" id="KW-0328">Glycosyltransferase</keyword>
<dbReference type="SMART" id="SM00028">
    <property type="entry name" value="TPR"/>
    <property type="match status" value="10"/>
</dbReference>
<evidence type="ECO:0000256" key="6">
    <source>
        <dbReference type="ARBA" id="ARBA00022737"/>
    </source>
</evidence>
<dbReference type="Proteomes" id="UP000324298">
    <property type="component" value="Unassembled WGS sequence"/>
</dbReference>
<name>A0A5A9X6I1_9BACT</name>
<comment type="pathway">
    <text evidence="1">Protein modification; protein glycosylation.</text>
</comment>
<dbReference type="InterPro" id="IPR011990">
    <property type="entry name" value="TPR-like_helical_dom_sf"/>
</dbReference>
<dbReference type="GO" id="GO:0097363">
    <property type="term" value="F:protein O-acetylglucosaminyltransferase activity"/>
    <property type="evidence" value="ECO:0007669"/>
    <property type="project" value="UniProtKB-EC"/>
</dbReference>
<gene>
    <name evidence="10" type="ORF">ET418_16785</name>
</gene>
<keyword evidence="11" id="KW-1185">Reference proteome</keyword>
<dbReference type="InterPro" id="IPR051939">
    <property type="entry name" value="Glycosyltr_41/O-GlcNAc_trsf"/>
</dbReference>
<dbReference type="Gene3D" id="3.40.50.2000">
    <property type="entry name" value="Glycogen Phosphorylase B"/>
    <property type="match status" value="1"/>
</dbReference>
<dbReference type="SUPFAM" id="SSF48452">
    <property type="entry name" value="TPR-like"/>
    <property type="match status" value="2"/>
</dbReference>
<keyword evidence="7 8" id="KW-0802">TPR repeat</keyword>
<dbReference type="Gene3D" id="3.40.50.11380">
    <property type="match status" value="1"/>
</dbReference>
<feature type="domain" description="O-GlcNAc transferase C-terminal" evidence="9">
    <location>
        <begin position="564"/>
        <end position="744"/>
    </location>
</feature>
<evidence type="ECO:0000256" key="8">
    <source>
        <dbReference type="PROSITE-ProRule" id="PRU00339"/>
    </source>
</evidence>
<feature type="repeat" description="TPR" evidence="8">
    <location>
        <begin position="110"/>
        <end position="143"/>
    </location>
</feature>
<dbReference type="PROSITE" id="PS50005">
    <property type="entry name" value="TPR"/>
    <property type="match status" value="8"/>
</dbReference>
<comment type="caution">
    <text evidence="10">The sequence shown here is derived from an EMBL/GenBank/DDBJ whole genome shotgun (WGS) entry which is preliminary data.</text>
</comment>
<dbReference type="OrthoDB" id="5503541at2"/>
<evidence type="ECO:0000313" key="10">
    <source>
        <dbReference type="EMBL" id="KAA0888384.1"/>
    </source>
</evidence>
<dbReference type="EC" id="2.4.1.255" evidence="3"/>
<comment type="similarity">
    <text evidence="2">Belongs to the glycosyltransferase 41 family. O-GlcNAc transferase subfamily.</text>
</comment>
<dbReference type="Pfam" id="PF13844">
    <property type="entry name" value="Glyco_transf_41"/>
    <property type="match status" value="2"/>
</dbReference>
<keyword evidence="5" id="KW-0808">Transferase</keyword>
<feature type="repeat" description="TPR" evidence="8">
    <location>
        <begin position="212"/>
        <end position="245"/>
    </location>
</feature>
<reference evidence="10 11" key="1">
    <citation type="submission" date="2019-04" db="EMBL/GenBank/DDBJ databases">
        <title>Geobacter ruber sp. nov., ferric-reducing bacteria isolated from paddy soil.</title>
        <authorList>
            <person name="Xu Z."/>
            <person name="Masuda Y."/>
            <person name="Itoh H."/>
            <person name="Senoo K."/>
        </authorList>
    </citation>
    <scope>NUCLEOTIDE SEQUENCE [LARGE SCALE GENOMIC DNA]</scope>
    <source>
        <strain evidence="10 11">Red88</strain>
    </source>
</reference>
<feature type="repeat" description="TPR" evidence="8">
    <location>
        <begin position="314"/>
        <end position="347"/>
    </location>
</feature>
<dbReference type="InterPro" id="IPR029489">
    <property type="entry name" value="OGT/SEC/SPY_C"/>
</dbReference>
<proteinExistence type="inferred from homology"/>
<dbReference type="PANTHER" id="PTHR44835">
    <property type="entry name" value="UDP-N-ACETYLGLUCOSAMINE--PEPTIDE N-ACETYLGLUCOSAMINYLTRANSFERASE SPINDLY-RELATED"/>
    <property type="match status" value="1"/>
</dbReference>
<feature type="repeat" description="TPR" evidence="8">
    <location>
        <begin position="246"/>
        <end position="279"/>
    </location>
</feature>
<evidence type="ECO:0000256" key="7">
    <source>
        <dbReference type="ARBA" id="ARBA00022803"/>
    </source>
</evidence>
<evidence type="ECO:0000256" key="3">
    <source>
        <dbReference type="ARBA" id="ARBA00011970"/>
    </source>
</evidence>
<evidence type="ECO:0000256" key="4">
    <source>
        <dbReference type="ARBA" id="ARBA00022676"/>
    </source>
</evidence>
<feature type="domain" description="O-GlcNAc transferase C-terminal" evidence="9">
    <location>
        <begin position="366"/>
        <end position="546"/>
    </location>
</feature>
<feature type="repeat" description="TPR" evidence="8">
    <location>
        <begin position="280"/>
        <end position="313"/>
    </location>
</feature>
<dbReference type="InterPro" id="IPR019734">
    <property type="entry name" value="TPR_rpt"/>
</dbReference>
<dbReference type="RefSeq" id="WP_149309573.1">
    <property type="nucleotide sequence ID" value="NZ_SRSD01000011.1"/>
</dbReference>
<dbReference type="AlphaFoldDB" id="A0A5A9X6I1"/>
<keyword evidence="6" id="KW-0677">Repeat</keyword>
<organism evidence="10 11">
    <name type="scientific">Oryzomonas rubra</name>
    <dbReference type="NCBI Taxonomy" id="2509454"/>
    <lineage>
        <taxon>Bacteria</taxon>
        <taxon>Pseudomonadati</taxon>
        <taxon>Thermodesulfobacteriota</taxon>
        <taxon>Desulfuromonadia</taxon>
        <taxon>Geobacterales</taxon>
        <taxon>Geobacteraceae</taxon>
        <taxon>Oryzomonas</taxon>
    </lineage>
</organism>